<keyword evidence="1" id="KW-0548">Nucleotidyltransferase</keyword>
<feature type="domain" description="Retroviral polymerase SH3-like" evidence="13">
    <location>
        <begin position="211"/>
        <end position="258"/>
    </location>
</feature>
<keyword evidence="3" id="KW-0479">Metal-binding</keyword>
<dbReference type="GO" id="GO:0046872">
    <property type="term" value="F:metal ion binding"/>
    <property type="evidence" value="ECO:0007669"/>
    <property type="project" value="UniProtKB-KW"/>
</dbReference>
<dbReference type="GO" id="GO:0003676">
    <property type="term" value="F:nucleic acid binding"/>
    <property type="evidence" value="ECO:0007669"/>
    <property type="project" value="InterPro"/>
</dbReference>
<organism evidence="14 15">
    <name type="scientific">Puccinia sorghi</name>
    <dbReference type="NCBI Taxonomy" id="27349"/>
    <lineage>
        <taxon>Eukaryota</taxon>
        <taxon>Fungi</taxon>
        <taxon>Dikarya</taxon>
        <taxon>Basidiomycota</taxon>
        <taxon>Pucciniomycotina</taxon>
        <taxon>Pucciniomycetes</taxon>
        <taxon>Pucciniales</taxon>
        <taxon>Pucciniaceae</taxon>
        <taxon>Puccinia</taxon>
    </lineage>
</organism>
<keyword evidence="6" id="KW-0460">Magnesium</keyword>
<comment type="caution">
    <text evidence="14">The sequence shown here is derived from an EMBL/GenBank/DDBJ whole genome shotgun (WGS) entry which is preliminary data.</text>
</comment>
<reference evidence="14 15" key="1">
    <citation type="submission" date="2015-08" db="EMBL/GenBank/DDBJ databases">
        <title>Next Generation Sequencing and Analysis of the Genome of Puccinia sorghi L Schw, the Causal Agent of Maize Common Rust.</title>
        <authorList>
            <person name="Rochi L."/>
            <person name="Burguener G."/>
            <person name="Darino M."/>
            <person name="Turjanski A."/>
            <person name="Kreff E."/>
            <person name="Dieguez M.J."/>
            <person name="Sacco F."/>
        </authorList>
    </citation>
    <scope>NUCLEOTIDE SEQUENCE [LARGE SCALE GENOMIC DNA]</scope>
    <source>
        <strain evidence="14 15">RO10H11247</strain>
    </source>
</reference>
<dbReference type="InterPro" id="IPR057670">
    <property type="entry name" value="SH3_retrovirus"/>
</dbReference>
<keyword evidence="7" id="KW-0229">DNA integration</keyword>
<evidence type="ECO:0000313" key="14">
    <source>
        <dbReference type="EMBL" id="KNZ53103.1"/>
    </source>
</evidence>
<evidence type="ECO:0000259" key="13">
    <source>
        <dbReference type="Pfam" id="PF25597"/>
    </source>
</evidence>
<gene>
    <name evidence="14" type="ORF">VP01_3341g2</name>
</gene>
<feature type="domain" description="Reverse transcriptase Ty1/copia-type" evidence="12">
    <location>
        <begin position="301"/>
        <end position="420"/>
    </location>
</feature>
<dbReference type="EMBL" id="LAVV01008326">
    <property type="protein sequence ID" value="KNZ53103.1"/>
    <property type="molecule type" value="Genomic_DNA"/>
</dbReference>
<dbReference type="GO" id="GO:0003964">
    <property type="term" value="F:RNA-directed DNA polymerase activity"/>
    <property type="evidence" value="ECO:0007669"/>
    <property type="project" value="UniProtKB-KW"/>
</dbReference>
<evidence type="ECO:0000256" key="7">
    <source>
        <dbReference type="ARBA" id="ARBA00022908"/>
    </source>
</evidence>
<keyword evidence="9" id="KW-0239">DNA-directed DNA polymerase</keyword>
<evidence type="ECO:0000256" key="3">
    <source>
        <dbReference type="ARBA" id="ARBA00022723"/>
    </source>
</evidence>
<evidence type="ECO:0000256" key="6">
    <source>
        <dbReference type="ARBA" id="ARBA00022842"/>
    </source>
</evidence>
<evidence type="ECO:0000259" key="12">
    <source>
        <dbReference type="Pfam" id="PF07727"/>
    </source>
</evidence>
<evidence type="ECO:0000256" key="5">
    <source>
        <dbReference type="ARBA" id="ARBA00022801"/>
    </source>
</evidence>
<dbReference type="GO" id="GO:0003887">
    <property type="term" value="F:DNA-directed DNA polymerase activity"/>
    <property type="evidence" value="ECO:0007669"/>
    <property type="project" value="UniProtKB-KW"/>
</dbReference>
<name>A0A0L6UX39_9BASI</name>
<dbReference type="InterPro" id="IPR039537">
    <property type="entry name" value="Retrotran_Ty1/copia-like"/>
</dbReference>
<dbReference type="VEuPathDB" id="FungiDB:VP01_3341g2"/>
<dbReference type="Pfam" id="PF25597">
    <property type="entry name" value="SH3_retrovirus"/>
    <property type="match status" value="1"/>
</dbReference>
<keyword evidence="10" id="KW-0233">DNA recombination</keyword>
<dbReference type="GO" id="GO:0016787">
    <property type="term" value="F:hydrolase activity"/>
    <property type="evidence" value="ECO:0007669"/>
    <property type="project" value="UniProtKB-KW"/>
</dbReference>
<protein>
    <submittedName>
        <fullName evidence="14">Uncharacterized protein</fullName>
    </submittedName>
</protein>
<dbReference type="GO" id="GO:0004519">
    <property type="term" value="F:endonuclease activity"/>
    <property type="evidence" value="ECO:0007669"/>
    <property type="project" value="UniProtKB-KW"/>
</dbReference>
<sequence length="492" mass="55859">MPQRDTFDCIKTGKQDATLTIRVQGSVILTWGKRVIKLENCLFVPDIVINLISARELETSSMDYFLSIIMIALADQILNQTLEFKCKSCILAKITKKPFKEQSHLASKPFEKIHLDLIGPINPESKSGSQHRGYYPTTICSDGGGEFVGNSLAQFFRDHPIQRLISEPSEHNVRAEQANQTIEQWELVHGKPLLIELLKAVGTPAITLNMRKVQGRKFDSKGEEGKLIGFNRALRSYRIVTKSGRIIKTKHVRFLKRPILSPSLSIDDNDDTKYWKQLIEKEINSIESHDVWENYYKEPPNPLSATWVFKIKDNTHGNPLEFKGQLCVPGFNQIHGTDYEGTYAPTCKIPTVRMLLLYSLHENLNVTQFDVQGAFLHAPLTKDVFIKTRKGVNCPTSYLKFKKSLYVLKQSPKNCQTEICACTCVMTAYQKCFSIFSNSSCHSPNTMLGMKFKRENNKIKFSLPNQIQHGLEELGLTNCKNSITPLTPNLKN</sequence>
<keyword evidence="4" id="KW-0255">Endonuclease</keyword>
<dbReference type="InterPro" id="IPR013103">
    <property type="entry name" value="RVT_2"/>
</dbReference>
<proteinExistence type="predicted"/>
<dbReference type="OrthoDB" id="3059190at2759"/>
<evidence type="ECO:0000313" key="15">
    <source>
        <dbReference type="Proteomes" id="UP000037035"/>
    </source>
</evidence>
<dbReference type="SUPFAM" id="SSF53098">
    <property type="entry name" value="Ribonuclease H-like"/>
    <property type="match status" value="1"/>
</dbReference>
<evidence type="ECO:0000256" key="10">
    <source>
        <dbReference type="ARBA" id="ARBA00023172"/>
    </source>
</evidence>
<dbReference type="GO" id="GO:0015074">
    <property type="term" value="P:DNA integration"/>
    <property type="evidence" value="ECO:0007669"/>
    <property type="project" value="UniProtKB-KW"/>
</dbReference>
<dbReference type="GO" id="GO:0006310">
    <property type="term" value="P:DNA recombination"/>
    <property type="evidence" value="ECO:0007669"/>
    <property type="project" value="UniProtKB-KW"/>
</dbReference>
<dbReference type="Gene3D" id="3.30.420.10">
    <property type="entry name" value="Ribonuclease H-like superfamily/Ribonuclease H"/>
    <property type="match status" value="1"/>
</dbReference>
<dbReference type="PANTHER" id="PTHR42648:SF11">
    <property type="entry name" value="TRANSPOSON TY4-P GAG-POL POLYPROTEIN"/>
    <property type="match status" value="1"/>
</dbReference>
<keyword evidence="9" id="KW-0808">Transferase</keyword>
<keyword evidence="11" id="KW-0511">Multifunctional enzyme</keyword>
<evidence type="ECO:0000256" key="4">
    <source>
        <dbReference type="ARBA" id="ARBA00022759"/>
    </source>
</evidence>
<accession>A0A0L6UX39</accession>
<dbReference type="PANTHER" id="PTHR42648">
    <property type="entry name" value="TRANSPOSASE, PUTATIVE-RELATED"/>
    <property type="match status" value="1"/>
</dbReference>
<dbReference type="InterPro" id="IPR036397">
    <property type="entry name" value="RNaseH_sf"/>
</dbReference>
<keyword evidence="5" id="KW-0378">Hydrolase</keyword>
<evidence type="ECO:0000256" key="2">
    <source>
        <dbReference type="ARBA" id="ARBA00022722"/>
    </source>
</evidence>
<dbReference type="Pfam" id="PF07727">
    <property type="entry name" value="RVT_2"/>
    <property type="match status" value="1"/>
</dbReference>
<evidence type="ECO:0000256" key="11">
    <source>
        <dbReference type="ARBA" id="ARBA00023268"/>
    </source>
</evidence>
<dbReference type="AlphaFoldDB" id="A0A0L6UX39"/>
<evidence type="ECO:0000256" key="9">
    <source>
        <dbReference type="ARBA" id="ARBA00022932"/>
    </source>
</evidence>
<keyword evidence="2" id="KW-0540">Nuclease</keyword>
<keyword evidence="8" id="KW-0695">RNA-directed DNA polymerase</keyword>
<dbReference type="InterPro" id="IPR012337">
    <property type="entry name" value="RNaseH-like_sf"/>
</dbReference>
<dbReference type="Proteomes" id="UP000037035">
    <property type="component" value="Unassembled WGS sequence"/>
</dbReference>
<evidence type="ECO:0000256" key="8">
    <source>
        <dbReference type="ARBA" id="ARBA00022918"/>
    </source>
</evidence>
<keyword evidence="15" id="KW-1185">Reference proteome</keyword>
<evidence type="ECO:0000256" key="1">
    <source>
        <dbReference type="ARBA" id="ARBA00022695"/>
    </source>
</evidence>